<name>A0A195CPQ9_9HYME</name>
<accession>A0A195CPQ9</accession>
<feature type="compositionally biased region" description="Basic and acidic residues" evidence="1">
    <location>
        <begin position="53"/>
        <end position="65"/>
    </location>
</feature>
<organism evidence="2 3">
    <name type="scientific">Cyphomyrmex costatus</name>
    <dbReference type="NCBI Taxonomy" id="456900"/>
    <lineage>
        <taxon>Eukaryota</taxon>
        <taxon>Metazoa</taxon>
        <taxon>Ecdysozoa</taxon>
        <taxon>Arthropoda</taxon>
        <taxon>Hexapoda</taxon>
        <taxon>Insecta</taxon>
        <taxon>Pterygota</taxon>
        <taxon>Neoptera</taxon>
        <taxon>Endopterygota</taxon>
        <taxon>Hymenoptera</taxon>
        <taxon>Apocrita</taxon>
        <taxon>Aculeata</taxon>
        <taxon>Formicoidea</taxon>
        <taxon>Formicidae</taxon>
        <taxon>Myrmicinae</taxon>
        <taxon>Cyphomyrmex</taxon>
    </lineage>
</organism>
<dbReference type="EMBL" id="KQ977444">
    <property type="protein sequence ID" value="KYN02620.1"/>
    <property type="molecule type" value="Genomic_DNA"/>
</dbReference>
<dbReference type="AlphaFoldDB" id="A0A195CPQ9"/>
<evidence type="ECO:0000313" key="3">
    <source>
        <dbReference type="Proteomes" id="UP000078542"/>
    </source>
</evidence>
<feature type="compositionally biased region" description="Basic residues" evidence="1">
    <location>
        <begin position="66"/>
        <end position="79"/>
    </location>
</feature>
<protein>
    <submittedName>
        <fullName evidence="2">Uncharacterized protein</fullName>
    </submittedName>
</protein>
<evidence type="ECO:0000313" key="2">
    <source>
        <dbReference type="EMBL" id="KYN02620.1"/>
    </source>
</evidence>
<reference evidence="2 3" key="1">
    <citation type="submission" date="2016-03" db="EMBL/GenBank/DDBJ databases">
        <title>Cyphomyrmex costatus WGS genome.</title>
        <authorList>
            <person name="Nygaard S."/>
            <person name="Hu H."/>
            <person name="Boomsma J."/>
            <person name="Zhang G."/>
        </authorList>
    </citation>
    <scope>NUCLEOTIDE SEQUENCE [LARGE SCALE GENOMIC DNA]</scope>
    <source>
        <strain evidence="2">MS0001</strain>
        <tissue evidence="2">Whole body</tissue>
    </source>
</reference>
<evidence type="ECO:0000256" key="1">
    <source>
        <dbReference type="SAM" id="MobiDB-lite"/>
    </source>
</evidence>
<dbReference type="Proteomes" id="UP000078542">
    <property type="component" value="Unassembled WGS sequence"/>
</dbReference>
<sequence>MVEEGQQDEAVRARRKESLRFLPSLFCPVAFGEVFSVPYLCCHGNSLDSREELEKTRSRWITQRERGKKRARRGNSKQKPVLRGRFFCSRFPCHPQELTSRSTDM</sequence>
<keyword evidence="3" id="KW-1185">Reference proteome</keyword>
<gene>
    <name evidence="2" type="ORF">ALC62_06419</name>
</gene>
<feature type="region of interest" description="Disordered" evidence="1">
    <location>
        <begin position="53"/>
        <end position="79"/>
    </location>
</feature>
<proteinExistence type="predicted"/>